<dbReference type="AlphaFoldDB" id="A0A953M2P4"/>
<comment type="caution">
    <text evidence="4">The sequence shown here is derived from an EMBL/GenBank/DDBJ whole genome shotgun (WGS) entry which is preliminary data.</text>
</comment>
<dbReference type="Proteomes" id="UP000705867">
    <property type="component" value="Unassembled WGS sequence"/>
</dbReference>
<keyword evidence="2" id="KW-0489">Methyltransferase</keyword>
<dbReference type="GO" id="GO:0008168">
    <property type="term" value="F:methyltransferase activity"/>
    <property type="evidence" value="ECO:0007669"/>
    <property type="project" value="UniProtKB-KW"/>
</dbReference>
<dbReference type="EMBL" id="JAIOIV010000130">
    <property type="protein sequence ID" value="MBZ0157860.1"/>
    <property type="molecule type" value="Genomic_DNA"/>
</dbReference>
<evidence type="ECO:0000256" key="2">
    <source>
        <dbReference type="ARBA" id="ARBA00022603"/>
    </source>
</evidence>
<accession>A0A953M2P4</accession>
<sequence>MGSVGTVTIGDFRLGGAVGEYPTAVLGTLFFSGQKLLVDGERGIFDEAAAKTQIIRCADATGRAGITLFLDVVAETPEAMERYLKFVIRETSLPFLIDSSSDAVRMAGLATAHKYSACNRAVYNSIGTDTGESELELIEENPPAAIVVSAVDPMNFGLESSLSIVRHIKEIVPVRLHDRLLLDIGFLDEASVKISAGIAQEIRRLSGLPVGGAPCNGMYMWDALKARGDAAFQMALAATVGYVGSFGLDFMFVGPLRNVERIAPAVGAVDVYNRYGLQSVDPARILTEHHPMRAMFRQ</sequence>
<evidence type="ECO:0000313" key="4">
    <source>
        <dbReference type="EMBL" id="MBZ0157860.1"/>
    </source>
</evidence>
<dbReference type="Pfam" id="PF02007">
    <property type="entry name" value="MtrH"/>
    <property type="match status" value="1"/>
</dbReference>
<dbReference type="Gene3D" id="3.20.20.20">
    <property type="entry name" value="Dihydropteroate synthase-like"/>
    <property type="match status" value="1"/>
</dbReference>
<evidence type="ECO:0000313" key="5">
    <source>
        <dbReference type="Proteomes" id="UP000705867"/>
    </source>
</evidence>
<reference evidence="4" key="1">
    <citation type="journal article" date="2021" name="bioRxiv">
        <title>Unraveling nitrogen, sulfur and carbon metabolic pathways and microbial community transcriptional responses to substrate deprivation and toxicity stresses in a bioreactor mimicking anoxic brackish coastal sediment conditions.</title>
        <authorList>
            <person name="Martins P.D."/>
            <person name="Echeveste M.J."/>
            <person name="Arshad A."/>
            <person name="Kurth J."/>
            <person name="Ouboter H."/>
            <person name="Jetten M.S.M."/>
            <person name="Welte C.U."/>
        </authorList>
    </citation>
    <scope>NUCLEOTIDE SEQUENCE</scope>
    <source>
        <strain evidence="4">MAG_39</strain>
    </source>
</reference>
<proteinExistence type="inferred from homology"/>
<comment type="similarity">
    <text evidence="1">Belongs to the MtrH family.</text>
</comment>
<dbReference type="InterPro" id="IPR023467">
    <property type="entry name" value="MeTrfase_MtrH/MtxH"/>
</dbReference>
<dbReference type="SUPFAM" id="SSF51717">
    <property type="entry name" value="Dihydropteroate synthetase-like"/>
    <property type="match status" value="1"/>
</dbReference>
<gene>
    <name evidence="4" type="ORF">K8I29_16815</name>
</gene>
<organism evidence="4 5">
    <name type="scientific">Candidatus Nitrobium versatile</name>
    <dbReference type="NCBI Taxonomy" id="2884831"/>
    <lineage>
        <taxon>Bacteria</taxon>
        <taxon>Pseudomonadati</taxon>
        <taxon>Nitrospirota</taxon>
        <taxon>Nitrospiria</taxon>
        <taxon>Nitrospirales</taxon>
        <taxon>Nitrospiraceae</taxon>
        <taxon>Candidatus Nitrobium</taxon>
    </lineage>
</organism>
<evidence type="ECO:0008006" key="6">
    <source>
        <dbReference type="Google" id="ProtNLM"/>
    </source>
</evidence>
<dbReference type="InterPro" id="IPR011005">
    <property type="entry name" value="Dihydropteroate_synth-like_sf"/>
</dbReference>
<keyword evidence="3" id="KW-0808">Transferase</keyword>
<dbReference type="GO" id="GO:0032259">
    <property type="term" value="P:methylation"/>
    <property type="evidence" value="ECO:0007669"/>
    <property type="project" value="UniProtKB-KW"/>
</dbReference>
<name>A0A953M2P4_9BACT</name>
<protein>
    <recommendedName>
        <fullName evidence="6">Tetrahydromethanopterin S-methyltransferase subunit H</fullName>
    </recommendedName>
</protein>
<evidence type="ECO:0000256" key="1">
    <source>
        <dbReference type="ARBA" id="ARBA00006230"/>
    </source>
</evidence>
<reference evidence="4" key="2">
    <citation type="submission" date="2021-08" db="EMBL/GenBank/DDBJ databases">
        <authorList>
            <person name="Dalcin Martins P."/>
        </authorList>
    </citation>
    <scope>NUCLEOTIDE SEQUENCE</scope>
    <source>
        <strain evidence="4">MAG_39</strain>
    </source>
</reference>
<evidence type="ECO:0000256" key="3">
    <source>
        <dbReference type="ARBA" id="ARBA00022679"/>
    </source>
</evidence>
<dbReference type="GO" id="GO:0006730">
    <property type="term" value="P:one-carbon metabolic process"/>
    <property type="evidence" value="ECO:0007669"/>
    <property type="project" value="InterPro"/>
</dbReference>